<sequence>MGYILDVWGEGRVIDGEEITGFVEADNLNYVGQKVSNGINAGQAIPRLIPVDN</sequence>
<evidence type="ECO:0000313" key="2">
    <source>
        <dbReference type="Proteomes" id="UP000254589"/>
    </source>
</evidence>
<evidence type="ECO:0000313" key="1">
    <source>
        <dbReference type="EMBL" id="SUA93223.1"/>
    </source>
</evidence>
<accession>A0AAJ4ZGY5</accession>
<dbReference type="RefSeq" id="WP_157118211.1">
    <property type="nucleotide sequence ID" value="NZ_CP010310.2"/>
</dbReference>
<dbReference type="AlphaFoldDB" id="A0AAJ4ZGY5"/>
<proteinExistence type="predicted"/>
<gene>
    <name evidence="1" type="ORF">NCTC13159_04781</name>
</gene>
<dbReference type="EMBL" id="UGSJ01000001">
    <property type="protein sequence ID" value="SUA93223.1"/>
    <property type="molecule type" value="Genomic_DNA"/>
</dbReference>
<organism evidence="1 2">
    <name type="scientific">Pandoraea pulmonicola</name>
    <dbReference type="NCBI Taxonomy" id="93221"/>
    <lineage>
        <taxon>Bacteria</taxon>
        <taxon>Pseudomonadati</taxon>
        <taxon>Pseudomonadota</taxon>
        <taxon>Betaproteobacteria</taxon>
        <taxon>Burkholderiales</taxon>
        <taxon>Burkholderiaceae</taxon>
        <taxon>Pandoraea</taxon>
    </lineage>
</organism>
<dbReference type="Proteomes" id="UP000254589">
    <property type="component" value="Unassembled WGS sequence"/>
</dbReference>
<protein>
    <submittedName>
        <fullName evidence="1">Uncharacterized protein</fullName>
    </submittedName>
</protein>
<name>A0AAJ4ZGY5_PANPU</name>
<comment type="caution">
    <text evidence="1">The sequence shown here is derived from an EMBL/GenBank/DDBJ whole genome shotgun (WGS) entry which is preliminary data.</text>
</comment>
<reference evidence="1 2" key="1">
    <citation type="submission" date="2018-06" db="EMBL/GenBank/DDBJ databases">
        <authorList>
            <consortium name="Pathogen Informatics"/>
            <person name="Doyle S."/>
        </authorList>
    </citation>
    <scope>NUCLEOTIDE SEQUENCE [LARGE SCALE GENOMIC DNA]</scope>
    <source>
        <strain evidence="1 2">NCTC13159</strain>
    </source>
</reference>